<keyword evidence="1" id="KW-0472">Membrane</keyword>
<protein>
    <submittedName>
        <fullName evidence="2">Uncharacterized protein</fullName>
    </submittedName>
</protein>
<sequence length="62" mass="6530">MAALTCVAAGSETDYGTPVQDTVNNDNSMNPSFSSSDILASVFVLGALGFIYRILDEEAILN</sequence>
<dbReference type="EMBL" id="VIAQ01000008">
    <property type="protein sequence ID" value="TQD27614.1"/>
    <property type="molecule type" value="Genomic_DNA"/>
</dbReference>
<gene>
    <name evidence="2" type="ORF">FKV42_02830</name>
</gene>
<feature type="transmembrane region" description="Helical" evidence="1">
    <location>
        <begin position="38"/>
        <end position="55"/>
    </location>
</feature>
<accession>A0A7Z8KQ91</accession>
<keyword evidence="3" id="KW-1185">Reference proteome</keyword>
<comment type="caution">
    <text evidence="2">The sequence shown here is derived from an EMBL/GenBank/DDBJ whole genome shotgun (WGS) entry which is preliminary data.</text>
</comment>
<proteinExistence type="predicted"/>
<dbReference type="AlphaFoldDB" id="A0A7Z8KQ91"/>
<dbReference type="RefSeq" id="WP_154808742.1">
    <property type="nucleotide sequence ID" value="NZ_VIAQ01000008.1"/>
</dbReference>
<keyword evidence="1" id="KW-0812">Transmembrane</keyword>
<reference evidence="2 3" key="1">
    <citation type="submission" date="2019-06" db="EMBL/GenBank/DDBJ databases">
        <title>Draft genome sequence of Methanolobus vulcani B1d.</title>
        <authorList>
            <person name="Creighbaum A.J."/>
            <person name="Ticak T."/>
            <person name="Hariraju D."/>
            <person name="Arivett B.A."/>
            <person name="Ferguson D.J.Jr."/>
        </authorList>
    </citation>
    <scope>NUCLEOTIDE SEQUENCE [LARGE SCALE GENOMIC DNA]</scope>
    <source>
        <strain evidence="2 3">B1d</strain>
    </source>
</reference>
<evidence type="ECO:0000256" key="1">
    <source>
        <dbReference type="SAM" id="Phobius"/>
    </source>
</evidence>
<keyword evidence="1" id="KW-1133">Transmembrane helix</keyword>
<evidence type="ECO:0000313" key="3">
    <source>
        <dbReference type="Proteomes" id="UP000319335"/>
    </source>
</evidence>
<name>A0A7Z8KQ91_9EURY</name>
<dbReference type="Proteomes" id="UP000319335">
    <property type="component" value="Unassembled WGS sequence"/>
</dbReference>
<evidence type="ECO:0000313" key="2">
    <source>
        <dbReference type="EMBL" id="TQD27614.1"/>
    </source>
</evidence>
<organism evidence="2 3">
    <name type="scientific">Methanolobus vulcani</name>
    <dbReference type="NCBI Taxonomy" id="38026"/>
    <lineage>
        <taxon>Archaea</taxon>
        <taxon>Methanobacteriati</taxon>
        <taxon>Methanobacteriota</taxon>
        <taxon>Stenosarchaea group</taxon>
        <taxon>Methanomicrobia</taxon>
        <taxon>Methanosarcinales</taxon>
        <taxon>Methanosarcinaceae</taxon>
        <taxon>Methanolobus</taxon>
    </lineage>
</organism>